<feature type="transmembrane region" description="Helical" evidence="1">
    <location>
        <begin position="16"/>
        <end position="39"/>
    </location>
</feature>
<accession>A0A837HQ13</accession>
<dbReference type="EMBL" id="LBWE01000001">
    <property type="protein sequence ID" value="KKR02293.1"/>
    <property type="molecule type" value="Genomic_DNA"/>
</dbReference>
<feature type="transmembrane region" description="Helical" evidence="1">
    <location>
        <begin position="88"/>
        <end position="109"/>
    </location>
</feature>
<keyword evidence="1" id="KW-0472">Membrane</keyword>
<dbReference type="AlphaFoldDB" id="A0A837HQ13"/>
<feature type="transmembrane region" description="Helical" evidence="1">
    <location>
        <begin position="157"/>
        <end position="179"/>
    </location>
</feature>
<protein>
    <submittedName>
        <fullName evidence="2">Uncharacterized protein</fullName>
    </submittedName>
</protein>
<dbReference type="Proteomes" id="UP000033998">
    <property type="component" value="Unassembled WGS sequence"/>
</dbReference>
<keyword evidence="1" id="KW-0812">Transmembrane</keyword>
<proteinExistence type="predicted"/>
<evidence type="ECO:0000256" key="1">
    <source>
        <dbReference type="SAM" id="Phobius"/>
    </source>
</evidence>
<name>A0A837HQ13_9BACT</name>
<keyword evidence="1" id="KW-1133">Transmembrane helix</keyword>
<comment type="caution">
    <text evidence="2">The sequence shown here is derived from an EMBL/GenBank/DDBJ whole genome shotgun (WGS) entry which is preliminary data.</text>
</comment>
<organism evidence="2 3">
    <name type="scientific">Candidatus Nomurabacteria bacterium GW2011_GWD2_39_12</name>
    <dbReference type="NCBI Taxonomy" id="1618759"/>
    <lineage>
        <taxon>Bacteria</taxon>
        <taxon>Candidatus Nomuraibacteriota</taxon>
    </lineage>
</organism>
<evidence type="ECO:0000313" key="3">
    <source>
        <dbReference type="Proteomes" id="UP000033998"/>
    </source>
</evidence>
<gene>
    <name evidence="2" type="ORF">UT27_C0001G0071</name>
</gene>
<sequence>MELTEFFQEIKTPATILHVVGIVFGMGGAFVSDILFSFFSIDKKLNDTETSTLSVLSRIIFYSLILITLSGAVIFLSDTEKYLSSAKFLAKMSILAVLLINGYILNKSVWPHLLNKKFFKLKRERGVRRLAFVCGAISVTSWLSVFTLGILDSLNMTYFSIISLYLLITFLGVIVSLFVEKKELD</sequence>
<reference evidence="2 3" key="1">
    <citation type="journal article" date="2015" name="Nature">
        <title>rRNA introns, odd ribosomes, and small enigmatic genomes across a large radiation of phyla.</title>
        <authorList>
            <person name="Brown C.T."/>
            <person name="Hug L.A."/>
            <person name="Thomas B.C."/>
            <person name="Sharon I."/>
            <person name="Castelle C.J."/>
            <person name="Singh A."/>
            <person name="Wilkins M.J."/>
            <person name="Williams K.H."/>
            <person name="Banfield J.F."/>
        </authorList>
    </citation>
    <scope>NUCLEOTIDE SEQUENCE [LARGE SCALE GENOMIC DNA]</scope>
</reference>
<feature type="transmembrane region" description="Helical" evidence="1">
    <location>
        <begin position="59"/>
        <end position="76"/>
    </location>
</feature>
<feature type="transmembrane region" description="Helical" evidence="1">
    <location>
        <begin position="130"/>
        <end position="151"/>
    </location>
</feature>
<evidence type="ECO:0000313" key="2">
    <source>
        <dbReference type="EMBL" id="KKR02293.1"/>
    </source>
</evidence>